<organism evidence="1 2">
    <name type="scientific">Phytophthora palmivora</name>
    <dbReference type="NCBI Taxonomy" id="4796"/>
    <lineage>
        <taxon>Eukaryota</taxon>
        <taxon>Sar</taxon>
        <taxon>Stramenopiles</taxon>
        <taxon>Oomycota</taxon>
        <taxon>Peronosporomycetes</taxon>
        <taxon>Peronosporales</taxon>
        <taxon>Peronosporaceae</taxon>
        <taxon>Phytophthora</taxon>
    </lineage>
</organism>
<protein>
    <submittedName>
        <fullName evidence="1">Ubiquitin</fullName>
    </submittedName>
</protein>
<keyword evidence="2" id="KW-1185">Reference proteome</keyword>
<dbReference type="Proteomes" id="UP000237271">
    <property type="component" value="Unassembled WGS sequence"/>
</dbReference>
<proteinExistence type="predicted"/>
<evidence type="ECO:0000313" key="2">
    <source>
        <dbReference type="Proteomes" id="UP000237271"/>
    </source>
</evidence>
<reference evidence="1 2" key="1">
    <citation type="journal article" date="2017" name="Genome Biol. Evol.">
        <title>Phytophthora megakarya and P. palmivora, closely related causal agents of cacao black pod rot, underwent increases in genome sizes and gene numbers by different mechanisms.</title>
        <authorList>
            <person name="Ali S.S."/>
            <person name="Shao J."/>
            <person name="Lary D.J."/>
            <person name="Kronmiller B."/>
            <person name="Shen D."/>
            <person name="Strem M.D."/>
            <person name="Amoako-Attah I."/>
            <person name="Akrofi A.Y."/>
            <person name="Begoude B.A."/>
            <person name="Ten Hoopen G.M."/>
            <person name="Coulibaly K."/>
            <person name="Kebe B.I."/>
            <person name="Melnick R.L."/>
            <person name="Guiltinan M.J."/>
            <person name="Tyler B.M."/>
            <person name="Meinhardt L.W."/>
            <person name="Bailey B.A."/>
        </authorList>
    </citation>
    <scope>NUCLEOTIDE SEQUENCE [LARGE SCALE GENOMIC DNA]</scope>
    <source>
        <strain evidence="2">sbr112.9</strain>
    </source>
</reference>
<gene>
    <name evidence="1" type="ORF">PHPALM_16863</name>
</gene>
<name>A0A2P4XNP4_9STRA</name>
<accession>A0A2P4XNP4</accession>
<comment type="caution">
    <text evidence="1">The sequence shown here is derived from an EMBL/GenBank/DDBJ whole genome shotgun (WGS) entry which is preliminary data.</text>
</comment>
<dbReference type="EMBL" id="NCKW01009464">
    <property type="protein sequence ID" value="POM67180.1"/>
    <property type="molecule type" value="Genomic_DNA"/>
</dbReference>
<sequence length="76" mass="8938">MFVKSSIKDLPKEANIVDIIKVLRVKFQSSHIIECILWCRVELPRNRRVNSIIPEFIGSSLRLIAWTKFDQSLRKL</sequence>
<dbReference type="AlphaFoldDB" id="A0A2P4XNP4"/>
<evidence type="ECO:0000313" key="1">
    <source>
        <dbReference type="EMBL" id="POM67180.1"/>
    </source>
</evidence>